<accession>A0ABD0VNF7</accession>
<reference evidence="1 2" key="1">
    <citation type="journal article" date="2024" name="Plant Biotechnol. J.">
        <title>Dendrobium thyrsiflorum genome and its molecular insights into genes involved in important horticultural traits.</title>
        <authorList>
            <person name="Chen B."/>
            <person name="Wang J.Y."/>
            <person name="Zheng P.J."/>
            <person name="Li K.L."/>
            <person name="Liang Y.M."/>
            <person name="Chen X.F."/>
            <person name="Zhang C."/>
            <person name="Zhao X."/>
            <person name="He X."/>
            <person name="Zhang G.Q."/>
            <person name="Liu Z.J."/>
            <person name="Xu Q."/>
        </authorList>
    </citation>
    <scope>NUCLEOTIDE SEQUENCE [LARGE SCALE GENOMIC DNA]</scope>
    <source>
        <strain evidence="1">GZMU011</strain>
    </source>
</reference>
<evidence type="ECO:0008006" key="3">
    <source>
        <dbReference type="Google" id="ProtNLM"/>
    </source>
</evidence>
<gene>
    <name evidence="1" type="ORF">M5K25_002872</name>
</gene>
<evidence type="ECO:0000313" key="2">
    <source>
        <dbReference type="Proteomes" id="UP001552299"/>
    </source>
</evidence>
<proteinExistence type="predicted"/>
<evidence type="ECO:0000313" key="1">
    <source>
        <dbReference type="EMBL" id="KAL0926634.1"/>
    </source>
</evidence>
<dbReference type="AlphaFoldDB" id="A0ABD0VNF7"/>
<protein>
    <recommendedName>
        <fullName evidence="3">Secreted protein</fullName>
    </recommendedName>
</protein>
<name>A0ABD0VNF7_DENTH</name>
<dbReference type="EMBL" id="JANQDX010000003">
    <property type="protein sequence ID" value="KAL0926634.1"/>
    <property type="molecule type" value="Genomic_DNA"/>
</dbReference>
<comment type="caution">
    <text evidence="1">The sequence shown here is derived from an EMBL/GenBank/DDBJ whole genome shotgun (WGS) entry which is preliminary data.</text>
</comment>
<organism evidence="1 2">
    <name type="scientific">Dendrobium thyrsiflorum</name>
    <name type="common">Pinecone-like raceme dendrobium</name>
    <name type="synonym">Orchid</name>
    <dbReference type="NCBI Taxonomy" id="117978"/>
    <lineage>
        <taxon>Eukaryota</taxon>
        <taxon>Viridiplantae</taxon>
        <taxon>Streptophyta</taxon>
        <taxon>Embryophyta</taxon>
        <taxon>Tracheophyta</taxon>
        <taxon>Spermatophyta</taxon>
        <taxon>Magnoliopsida</taxon>
        <taxon>Liliopsida</taxon>
        <taxon>Asparagales</taxon>
        <taxon>Orchidaceae</taxon>
        <taxon>Epidendroideae</taxon>
        <taxon>Malaxideae</taxon>
        <taxon>Dendrobiinae</taxon>
        <taxon>Dendrobium</taxon>
    </lineage>
</organism>
<dbReference type="Proteomes" id="UP001552299">
    <property type="component" value="Unassembled WGS sequence"/>
</dbReference>
<sequence>MTSKLCAIATGVMWSFVGGAGKPSIMHVLHPSQLWISTGSLNYQGAGSTLTKIYKATLILSLYNRETLVIPRKIL</sequence>
<keyword evidence="2" id="KW-1185">Reference proteome</keyword>